<feature type="active site" description="Tele-phosphohistidine intermediate" evidence="1">
    <location>
        <position position="9"/>
    </location>
</feature>
<dbReference type="EMBL" id="OKRC01000001">
    <property type="protein sequence ID" value="SPE18640.1"/>
    <property type="molecule type" value="Genomic_DNA"/>
</dbReference>
<dbReference type="InterPro" id="IPR003094">
    <property type="entry name" value="6Pfruct_kin"/>
</dbReference>
<protein>
    <submittedName>
        <fullName evidence="3">Histidine phosphatase family protein</fullName>
    </submittedName>
    <submittedName>
        <fullName evidence="4">Phosphoserine phosphatase 1</fullName>
        <ecNumber evidence="4">3.1.3.3</ecNumber>
    </submittedName>
</protein>
<dbReference type="GO" id="GO:0005737">
    <property type="term" value="C:cytoplasm"/>
    <property type="evidence" value="ECO:0007669"/>
    <property type="project" value="TreeGrafter"/>
</dbReference>
<evidence type="ECO:0000256" key="1">
    <source>
        <dbReference type="PIRSR" id="PIRSR613078-1"/>
    </source>
</evidence>
<reference evidence="4 6" key="2">
    <citation type="submission" date="2018-02" db="EMBL/GenBank/DDBJ databases">
        <authorList>
            <person name="Rodrigo-Torres L."/>
            <person name="Arahal R. D."/>
            <person name="Lucena T."/>
        </authorList>
    </citation>
    <scope>NUCLEOTIDE SEQUENCE [LARGE SCALE GENOMIC DNA]</scope>
    <source>
        <strain evidence="4 6">CECT 9267</strain>
    </source>
</reference>
<feature type="binding site" evidence="2">
    <location>
        <begin position="8"/>
        <end position="15"/>
    </location>
    <ligand>
        <name>substrate</name>
    </ligand>
</feature>
<dbReference type="Proteomes" id="UP000239650">
    <property type="component" value="Unassembled WGS sequence"/>
</dbReference>
<dbReference type="GO" id="GO:0005524">
    <property type="term" value="F:ATP binding"/>
    <property type="evidence" value="ECO:0007669"/>
    <property type="project" value="InterPro"/>
</dbReference>
<accession>A0A975ZTJ6</accession>
<proteinExistence type="predicted"/>
<dbReference type="SUPFAM" id="SSF53254">
    <property type="entry name" value="Phosphoglycerate mutase-like"/>
    <property type="match status" value="1"/>
</dbReference>
<comment type="caution">
    <text evidence="4">The sequence shown here is derived from an EMBL/GenBank/DDBJ whole genome shotgun (WGS) entry which is preliminary data.</text>
</comment>
<dbReference type="OMA" id="TEWNVAR"/>
<dbReference type="Proteomes" id="UP000234349">
    <property type="component" value="Unassembled WGS sequence"/>
</dbReference>
<dbReference type="Pfam" id="PF00300">
    <property type="entry name" value="His_Phos_1"/>
    <property type="match status" value="1"/>
</dbReference>
<dbReference type="EMBL" id="MKGH01000031">
    <property type="protein sequence ID" value="PKX77523.1"/>
    <property type="molecule type" value="Genomic_DNA"/>
</dbReference>
<dbReference type="GO" id="GO:0006003">
    <property type="term" value="P:fructose 2,6-bisphosphate metabolic process"/>
    <property type="evidence" value="ECO:0007669"/>
    <property type="project" value="InterPro"/>
</dbReference>
<dbReference type="GO" id="GO:0016791">
    <property type="term" value="F:phosphatase activity"/>
    <property type="evidence" value="ECO:0007669"/>
    <property type="project" value="TreeGrafter"/>
</dbReference>
<evidence type="ECO:0000313" key="6">
    <source>
        <dbReference type="Proteomes" id="UP000239650"/>
    </source>
</evidence>
<dbReference type="CDD" id="cd07067">
    <property type="entry name" value="HP_PGM_like"/>
    <property type="match status" value="1"/>
</dbReference>
<evidence type="ECO:0000313" key="5">
    <source>
        <dbReference type="Proteomes" id="UP000234349"/>
    </source>
</evidence>
<feature type="active site" description="Proton donor/acceptor" evidence="1">
    <location>
        <position position="85"/>
    </location>
</feature>
<keyword evidence="4" id="KW-0378">Hydrolase</keyword>
<dbReference type="SMART" id="SM00855">
    <property type="entry name" value="PGAM"/>
    <property type="match status" value="1"/>
</dbReference>
<dbReference type="PANTHER" id="PTHR48100:SF1">
    <property type="entry name" value="HISTIDINE PHOSPHATASE FAMILY PROTEIN-RELATED"/>
    <property type="match status" value="1"/>
</dbReference>
<dbReference type="InterPro" id="IPR029033">
    <property type="entry name" value="His_PPase_superfam"/>
</dbReference>
<evidence type="ECO:0000313" key="3">
    <source>
        <dbReference type="EMBL" id="PKX77523.1"/>
    </source>
</evidence>
<dbReference type="InterPro" id="IPR013078">
    <property type="entry name" value="His_Pase_superF_clade-1"/>
</dbReference>
<feature type="binding site" evidence="2">
    <location>
        <position position="59"/>
    </location>
    <ligand>
        <name>substrate</name>
    </ligand>
</feature>
<dbReference type="Gene3D" id="3.40.50.1240">
    <property type="entry name" value="Phosphoglycerate mutase-like"/>
    <property type="match status" value="1"/>
</dbReference>
<dbReference type="PRINTS" id="PR00991">
    <property type="entry name" value="6PFRUCTKNASE"/>
</dbReference>
<evidence type="ECO:0000313" key="4">
    <source>
        <dbReference type="EMBL" id="SPE18640.1"/>
    </source>
</evidence>
<name>A0A975ZTJ6_LATSK</name>
<reference evidence="3 5" key="1">
    <citation type="submission" date="2016-09" db="EMBL/GenBank/DDBJ databases">
        <authorList>
            <person name="Inglin R.C."/>
        </authorList>
    </citation>
    <scope>NUCLEOTIDE SEQUENCE [LARGE SCALE GENOMIC DNA]</scope>
    <source>
        <strain evidence="3 5">RI-517</strain>
    </source>
</reference>
<dbReference type="RefSeq" id="WP_011374509.1">
    <property type="nucleotide sequence ID" value="NZ_AP017931.1"/>
</dbReference>
<dbReference type="InterPro" id="IPR050275">
    <property type="entry name" value="PGM_Phosphatase"/>
</dbReference>
<gene>
    <name evidence="4" type="primary">pspA</name>
    <name evidence="3" type="ORF">CUR37_06655</name>
    <name evidence="4" type="ORF">LAS9267_00190</name>
</gene>
<sequence>MTTLYFVRHGKTEWNLAGRYQGANGDSPLLASSYTEIGELADYLKDIQFAHLYTSPMKRTRVTSATLKQDLHQDFPITVVDGLHEFDLGLMEGMYFTEVQERFPETLRTFREAPAEYDASVINGESFPQVIKRTTAAIAQIMATAKPDDQILIVSHGAALVAMIQALLKTPLADIRAHGGLTNSSVTTLKTTDQGQSFELLDWNETSFLSRTLSASDTI</sequence>
<evidence type="ECO:0000256" key="2">
    <source>
        <dbReference type="PIRSR" id="PIRSR613078-2"/>
    </source>
</evidence>
<dbReference type="EC" id="3.1.3.3" evidence="4"/>
<dbReference type="AlphaFoldDB" id="A0A975ZTJ6"/>
<dbReference type="PANTHER" id="PTHR48100">
    <property type="entry name" value="BROAD-SPECIFICITY PHOSPHATASE YOR283W-RELATED"/>
    <property type="match status" value="1"/>
</dbReference>
<organism evidence="4 6">
    <name type="scientific">Latilactobacillus sakei</name>
    <name type="common">Lactobacillus sakei</name>
    <dbReference type="NCBI Taxonomy" id="1599"/>
    <lineage>
        <taxon>Bacteria</taxon>
        <taxon>Bacillati</taxon>
        <taxon>Bacillota</taxon>
        <taxon>Bacilli</taxon>
        <taxon>Lactobacillales</taxon>
        <taxon>Lactobacillaceae</taxon>
        <taxon>Latilactobacillus</taxon>
    </lineage>
</organism>